<gene>
    <name evidence="2" type="ORF">PLANPX_2181</name>
</gene>
<dbReference type="KEGG" id="lpav:PLANPX_2181"/>
<organism evidence="2 3">
    <name type="scientific">Lacipirellula parvula</name>
    <dbReference type="NCBI Taxonomy" id="2650471"/>
    <lineage>
        <taxon>Bacteria</taxon>
        <taxon>Pseudomonadati</taxon>
        <taxon>Planctomycetota</taxon>
        <taxon>Planctomycetia</taxon>
        <taxon>Pirellulales</taxon>
        <taxon>Lacipirellulaceae</taxon>
        <taxon>Lacipirellula</taxon>
    </lineage>
</organism>
<dbReference type="Gene3D" id="3.20.20.80">
    <property type="entry name" value="Glycosidases"/>
    <property type="match status" value="1"/>
</dbReference>
<keyword evidence="1" id="KW-0732">Signal</keyword>
<keyword evidence="3" id="KW-1185">Reference proteome</keyword>
<evidence type="ECO:0008006" key="4">
    <source>
        <dbReference type="Google" id="ProtNLM"/>
    </source>
</evidence>
<dbReference type="Proteomes" id="UP000326837">
    <property type="component" value="Chromosome"/>
</dbReference>
<dbReference type="AlphaFoldDB" id="A0A5K7XHZ8"/>
<name>A0A5K7XHZ8_9BACT</name>
<accession>A0A5K7XHZ8</accession>
<dbReference type="SUPFAM" id="SSF51445">
    <property type="entry name" value="(Trans)glycosidases"/>
    <property type="match status" value="1"/>
</dbReference>
<feature type="signal peptide" evidence="1">
    <location>
        <begin position="1"/>
        <end position="29"/>
    </location>
</feature>
<proteinExistence type="predicted"/>
<evidence type="ECO:0000313" key="3">
    <source>
        <dbReference type="Proteomes" id="UP000326837"/>
    </source>
</evidence>
<dbReference type="InterPro" id="IPR017853">
    <property type="entry name" value="GH"/>
</dbReference>
<feature type="chain" id="PRO_5025013034" description="Glycoside hydrolase family 42 N-terminal domain-containing protein" evidence="1">
    <location>
        <begin position="30"/>
        <end position="417"/>
    </location>
</feature>
<sequence>MAHYFFNICRNCFLAVVGFVLVSAVTAVAAEPAVTVNDGPLLPIFAWEGVPAAEATPERFKELADAGFTISFSGAPDNATVTKMLDAAETAGVKLYISSAELHSDPEGTARLFKNHPALGGYHLVDEPSAKSFGDLGAWTRRIQSVDAEHPVYINLLPTYGNPEGWGTPDYATYVERFLAEVPTQQLSYDHYPIVQGAADSPVTLRSDFYENLEICSAAAREANRPLWTFALLVAHTPYPIPTLAHLRLQAYSDLAYGTDTLQYFTYWTPVSTIWNFHEAPINPEGKRTPTYDLVKAFNAELQAVRGVFVGSQVESVGHTGAAIPAGTKPFAAAAPIKSLQTEGTGVVASRLAKGDQRFLVLVNRDLHQPTTATVEFDGSTRVSAVAKDGTLQPLEGATHSVAIEPGDVAIYAWQAE</sequence>
<evidence type="ECO:0000256" key="1">
    <source>
        <dbReference type="SAM" id="SignalP"/>
    </source>
</evidence>
<reference evidence="3" key="1">
    <citation type="submission" date="2019-10" db="EMBL/GenBank/DDBJ databases">
        <title>Lacipirellula parvula gen. nov., sp. nov., representing a lineage of planctomycetes widespread in freshwater anoxic habitats, and description of the family Lacipirellulaceae.</title>
        <authorList>
            <person name="Dedysh S.N."/>
            <person name="Kulichevskaya I.S."/>
            <person name="Beletsky A.V."/>
            <person name="Rakitin A.L."/>
            <person name="Mardanov A.V."/>
            <person name="Ivanova A.A."/>
            <person name="Saltykova V.X."/>
            <person name="Rijpstra W.I.C."/>
            <person name="Sinninghe Damste J.S."/>
            <person name="Ravin N.V."/>
        </authorList>
    </citation>
    <scope>NUCLEOTIDE SEQUENCE [LARGE SCALE GENOMIC DNA]</scope>
    <source>
        <strain evidence="3">PX69</strain>
    </source>
</reference>
<dbReference type="EMBL" id="AP021861">
    <property type="protein sequence ID" value="BBO32569.1"/>
    <property type="molecule type" value="Genomic_DNA"/>
</dbReference>
<evidence type="ECO:0000313" key="2">
    <source>
        <dbReference type="EMBL" id="BBO32569.1"/>
    </source>
</evidence>
<protein>
    <recommendedName>
        <fullName evidence="4">Glycoside hydrolase family 42 N-terminal domain-containing protein</fullName>
    </recommendedName>
</protein>